<dbReference type="Pfam" id="PF07687">
    <property type="entry name" value="M20_dimer"/>
    <property type="match status" value="1"/>
</dbReference>
<dbReference type="PANTHER" id="PTHR32494:SF5">
    <property type="entry name" value="ALLANTOATE AMIDOHYDROLASE"/>
    <property type="match status" value="1"/>
</dbReference>
<comment type="caution">
    <text evidence="5">The sequence shown here is derived from an EMBL/GenBank/DDBJ whole genome shotgun (WGS) entry which is preliminary data.</text>
</comment>
<evidence type="ECO:0000256" key="1">
    <source>
        <dbReference type="ARBA" id="ARBA00006153"/>
    </source>
</evidence>
<feature type="binding site" evidence="3">
    <location>
        <position position="94"/>
    </location>
    <ligand>
        <name>Zn(2+)</name>
        <dbReference type="ChEBI" id="CHEBI:29105"/>
        <label>2</label>
    </ligand>
</feature>
<feature type="binding site" evidence="3">
    <location>
        <position position="94"/>
    </location>
    <ligand>
        <name>Zn(2+)</name>
        <dbReference type="ChEBI" id="CHEBI:29105"/>
        <label>1</label>
    </ligand>
</feature>
<protein>
    <submittedName>
        <fullName evidence="5">Zn-dependent hydrolase</fullName>
    </submittedName>
</protein>
<accession>A0A9D6L4N3</accession>
<gene>
    <name evidence="5" type="ORF">HY076_00325</name>
</gene>
<evidence type="ECO:0000256" key="3">
    <source>
        <dbReference type="PIRSR" id="PIRSR001235-1"/>
    </source>
</evidence>
<reference evidence="5" key="1">
    <citation type="submission" date="2020-07" db="EMBL/GenBank/DDBJ databases">
        <title>Huge and variable diversity of episymbiotic CPR bacteria and DPANN archaea in groundwater ecosystems.</title>
        <authorList>
            <person name="He C.Y."/>
            <person name="Keren R."/>
            <person name="Whittaker M."/>
            <person name="Farag I.F."/>
            <person name="Doudna J."/>
            <person name="Cate J.H.D."/>
            <person name="Banfield J.F."/>
        </authorList>
    </citation>
    <scope>NUCLEOTIDE SEQUENCE</scope>
    <source>
        <strain evidence="5">NC_groundwater_928_Pr1_S-0.2um_72_17</strain>
    </source>
</reference>
<name>A0A9D6L4N3_UNCEI</name>
<keyword evidence="3" id="KW-0479">Metal-binding</keyword>
<keyword evidence="2 5" id="KW-0378">Hydrolase</keyword>
<dbReference type="PANTHER" id="PTHR32494">
    <property type="entry name" value="ALLANTOATE DEIMINASE-RELATED"/>
    <property type="match status" value="1"/>
</dbReference>
<dbReference type="InterPro" id="IPR036264">
    <property type="entry name" value="Bact_exopeptidase_dim_dom"/>
</dbReference>
<evidence type="ECO:0000259" key="4">
    <source>
        <dbReference type="Pfam" id="PF07687"/>
    </source>
</evidence>
<dbReference type="SUPFAM" id="SSF53187">
    <property type="entry name" value="Zn-dependent exopeptidases"/>
    <property type="match status" value="1"/>
</dbReference>
<dbReference type="GO" id="GO:0046872">
    <property type="term" value="F:metal ion binding"/>
    <property type="evidence" value="ECO:0007669"/>
    <property type="project" value="UniProtKB-KW"/>
</dbReference>
<feature type="binding site" evidence="3">
    <location>
        <position position="126"/>
    </location>
    <ligand>
        <name>Zn(2+)</name>
        <dbReference type="ChEBI" id="CHEBI:29105"/>
        <label>2</label>
    </ligand>
</feature>
<dbReference type="NCBIfam" id="TIGR01879">
    <property type="entry name" value="hydantase"/>
    <property type="match status" value="1"/>
</dbReference>
<dbReference type="Gene3D" id="3.40.630.10">
    <property type="entry name" value="Zn peptidases"/>
    <property type="match status" value="1"/>
</dbReference>
<evidence type="ECO:0000256" key="2">
    <source>
        <dbReference type="ARBA" id="ARBA00022801"/>
    </source>
</evidence>
<keyword evidence="3" id="KW-0862">Zinc</keyword>
<comment type="cofactor">
    <cofactor evidence="3">
        <name>Zn(2+)</name>
        <dbReference type="ChEBI" id="CHEBI:29105"/>
    </cofactor>
    <text evidence="3">Binds 2 Zn(2+) ions per subunit.</text>
</comment>
<dbReference type="EMBL" id="JACQAY010000015">
    <property type="protein sequence ID" value="MBI3538706.1"/>
    <property type="molecule type" value="Genomic_DNA"/>
</dbReference>
<evidence type="ECO:0000313" key="6">
    <source>
        <dbReference type="Proteomes" id="UP000807850"/>
    </source>
</evidence>
<dbReference type="InterPro" id="IPR010158">
    <property type="entry name" value="Amidase_Cbmase"/>
</dbReference>
<feature type="binding site" evidence="3">
    <location>
        <position position="387"/>
    </location>
    <ligand>
        <name>Zn(2+)</name>
        <dbReference type="ChEBI" id="CHEBI:29105"/>
        <label>2</label>
    </ligand>
</feature>
<organism evidence="5 6">
    <name type="scientific">Eiseniibacteriota bacterium</name>
    <dbReference type="NCBI Taxonomy" id="2212470"/>
    <lineage>
        <taxon>Bacteria</taxon>
        <taxon>Candidatus Eiseniibacteriota</taxon>
    </lineage>
</organism>
<dbReference type="Proteomes" id="UP000807850">
    <property type="component" value="Unassembled WGS sequence"/>
</dbReference>
<dbReference type="Gene3D" id="3.30.70.360">
    <property type="match status" value="1"/>
</dbReference>
<comment type="similarity">
    <text evidence="1">Belongs to the peptidase M20 family.</text>
</comment>
<evidence type="ECO:0000313" key="5">
    <source>
        <dbReference type="EMBL" id="MBI3538706.1"/>
    </source>
</evidence>
<dbReference type="Pfam" id="PF01546">
    <property type="entry name" value="Peptidase_M20"/>
    <property type="match status" value="1"/>
</dbReference>
<dbReference type="SUPFAM" id="SSF55031">
    <property type="entry name" value="Bacterial exopeptidase dimerisation domain"/>
    <property type="match status" value="1"/>
</dbReference>
<sequence length="418" mass="44416">MPAIAAHDVTDRLAELARFTGRGAGVTRLVYDEAWCAAHRWLASEARAMGLAATADWAGNLYLHDPAVKPGHAAPPVLMVGSHLDSVKHGGRLDGAYGTIAGLLVAHASRGMAGLPVVGFVSSEEEGSRFHGGMMGARSMLGMVDERELDTVADREGITWRDALEDARARGCAAALPRAPFAPLFRPAIELELHIEQGPVLEAEGLALAIVDRIAGYRHWTAWIEGEARHAGTTPMRLRHDALAAAGEMILAAEHAAGEAGEPAVATVGFARPSPGLFNVVPGTCELWLECRHVRGDDLEALADAVTRRWREVAQRRGVRLGLEEGPGQPPTALSAALADAATDLAREMRLAHRRMASGAGHDTMVFAQAGVPTLMAFVPSRAGVSHSPDEATDDDHLVTGVQFLAALTRRLAEHTPR</sequence>
<feature type="domain" description="Peptidase M20 dimerisation" evidence="4">
    <location>
        <begin position="223"/>
        <end position="312"/>
    </location>
</feature>
<dbReference type="InterPro" id="IPR011650">
    <property type="entry name" value="Peptidase_M20_dimer"/>
</dbReference>
<dbReference type="InterPro" id="IPR002933">
    <property type="entry name" value="Peptidase_M20"/>
</dbReference>
<dbReference type="AlphaFoldDB" id="A0A9D6L4N3"/>
<proteinExistence type="inferred from homology"/>
<feature type="binding site" evidence="3">
    <location>
        <position position="83"/>
    </location>
    <ligand>
        <name>Zn(2+)</name>
        <dbReference type="ChEBI" id="CHEBI:29105"/>
        <label>1</label>
    </ligand>
</feature>
<dbReference type="GO" id="GO:0016813">
    <property type="term" value="F:hydrolase activity, acting on carbon-nitrogen (but not peptide) bonds, in linear amidines"/>
    <property type="evidence" value="ECO:0007669"/>
    <property type="project" value="InterPro"/>
</dbReference>
<feature type="binding site" evidence="3">
    <location>
        <position position="194"/>
    </location>
    <ligand>
        <name>Zn(2+)</name>
        <dbReference type="ChEBI" id="CHEBI:29105"/>
        <label>1</label>
    </ligand>
</feature>
<dbReference type="PIRSF" id="PIRSF001235">
    <property type="entry name" value="Amidase_carbamoylase"/>
    <property type="match status" value="1"/>
</dbReference>